<dbReference type="PROSITE" id="PS51194">
    <property type="entry name" value="HELICASE_CTER"/>
    <property type="match status" value="1"/>
</dbReference>
<dbReference type="Pfam" id="PF17757">
    <property type="entry name" value="UvrB_inter"/>
    <property type="match status" value="1"/>
</dbReference>
<evidence type="ECO:0000256" key="8">
    <source>
        <dbReference type="ARBA" id="ARBA00023125"/>
    </source>
</evidence>
<evidence type="ECO:0000256" key="5">
    <source>
        <dbReference type="ARBA" id="ARBA00022801"/>
    </source>
</evidence>
<comment type="similarity">
    <text evidence="11 13">In the C-terminal section; belongs to the helicase family. RecG subfamily.</text>
</comment>
<evidence type="ECO:0000256" key="2">
    <source>
        <dbReference type="ARBA" id="ARBA00022490"/>
    </source>
</evidence>
<dbReference type="Pfam" id="PF02559">
    <property type="entry name" value="CarD_TRCF_RID"/>
    <property type="match status" value="1"/>
</dbReference>
<dbReference type="PANTHER" id="PTHR47964">
    <property type="entry name" value="ATP-DEPENDENT DNA HELICASE HOMOLOG RECG, CHLOROPLASTIC"/>
    <property type="match status" value="1"/>
</dbReference>
<evidence type="ECO:0000256" key="4">
    <source>
        <dbReference type="ARBA" id="ARBA00022763"/>
    </source>
</evidence>
<dbReference type="Pfam" id="PF03461">
    <property type="entry name" value="TRCF"/>
    <property type="match status" value="1"/>
</dbReference>
<dbReference type="GO" id="GO:0003678">
    <property type="term" value="F:DNA helicase activity"/>
    <property type="evidence" value="ECO:0007669"/>
    <property type="project" value="TreeGrafter"/>
</dbReference>
<comment type="subcellular location">
    <subcellularLocation>
        <location evidence="1 13">Cytoplasm</location>
    </subcellularLocation>
</comment>
<protein>
    <recommendedName>
        <fullName evidence="12 13">Transcription-repair-coupling factor</fullName>
        <shortName evidence="13">TRCF</shortName>
        <ecNumber evidence="13">3.6.4.-</ecNumber>
    </recommendedName>
</protein>
<dbReference type="SUPFAM" id="SSF141259">
    <property type="entry name" value="CarD-like"/>
    <property type="match status" value="1"/>
</dbReference>
<dbReference type="InterPro" id="IPR001650">
    <property type="entry name" value="Helicase_C-like"/>
</dbReference>
<dbReference type="CDD" id="cd17991">
    <property type="entry name" value="DEXHc_TRCF"/>
    <property type="match status" value="1"/>
</dbReference>
<dbReference type="Gene3D" id="3.90.1150.50">
    <property type="entry name" value="Transcription-repair-coupling factor, D7 domain"/>
    <property type="match status" value="1"/>
</dbReference>
<evidence type="ECO:0000256" key="10">
    <source>
        <dbReference type="ARBA" id="ARBA00061104"/>
    </source>
</evidence>
<dbReference type="GO" id="GO:0005524">
    <property type="term" value="F:ATP binding"/>
    <property type="evidence" value="ECO:0007669"/>
    <property type="project" value="UniProtKB-UniRule"/>
</dbReference>
<dbReference type="Pfam" id="PF00271">
    <property type="entry name" value="Helicase_C"/>
    <property type="match status" value="1"/>
</dbReference>
<dbReference type="Pfam" id="PF00270">
    <property type="entry name" value="DEAD"/>
    <property type="match status" value="1"/>
</dbReference>
<dbReference type="HAMAP" id="MF_00969">
    <property type="entry name" value="TRCF"/>
    <property type="match status" value="1"/>
</dbReference>
<feature type="domain" description="Helicase ATP-binding" evidence="14">
    <location>
        <begin position="642"/>
        <end position="803"/>
    </location>
</feature>
<keyword evidence="8 13" id="KW-0238">DNA-binding</keyword>
<evidence type="ECO:0000259" key="14">
    <source>
        <dbReference type="PROSITE" id="PS51192"/>
    </source>
</evidence>
<sequence>MSLHGLLQAVAQDPALTEAVQAAVDGHRTGVDLVGPAAARPFAVAALASGSRRPVLAVTATGREAEDLAAALRGLLPAEGVVEFPSWETLPHERLSPRSDTVGRRLAVLRRLAHPAKDDPATGPVSVVVAPVRSVLQPQVKGLGDLEPVELRSGQSADLTAITEGLAAAAYQRVELVEKRGEFAVRGGILDVFPPTEEHPLRVEFWGDEVEEIRYFKVADQRSLEVAEHGLWAPPCRELLLTDEVRARAAALAERHPELDELLGKIAEGIAVEGMESLAPVLVDDMELLLDVMPAGSMAVVCDPERVRTRAADLVATSQEFLQASWAATAGGGEAPIDVGAASLWGIADVRDRARELGMLWWTVSPFAAGAEEEEDTLTLGVHAPELYRGDTARALADTKQWLADGWRVVYLTEAHGPAKRTVEVLGGEGIAARLETELDGAIEPSVVHVACGSVENGLISTELRLALLTETDLSGQKAAGKDGQRMPARRRNAVDPLTLQPGDFIVHEQHGVGRYLEMVQRTVQGATREYLLVEYAPAKRGQPGDRLYIPTDQLDQVTKYVGGEAPTLHRLGGADWTKTKARAKKAVKEIAADLIKLYSARMAAPGHTFAPDTPWQRELEDAFPYIETPDQLSTIAEVKEDMEKSVPMDRLICGDVGYGKTEIAVRAAFKAVQDGKQVAVLVPTTLLVQQHMGTFSERYAQFPVVVKALSRFQTDTEAKGVLEGLREGSVDVVIGTHRLFSSETKFKDLGLVIVDEEQRFGVEHKEQLKKLRANVDVLTMSATPIPRTLEMAVTGIREMSTITTPPEERHPVLTFVGPYEEKQIAAALRRELLREGQVFYIHNRVESIDRAAARLRDLVPEARIATAHGQMSESALEQVVVDFWEKRFDVLVSTTIVESGIDISNANTLIVERGDNFGLSQLHQLRGRVGRGRERGYAYFLYPPEKPLTETAHERLATIAQHTEMGAGMYVAMKDLEIRGAGNLLGGEQSGHIAGVGFDLYVRMVGEAVADYRAALDGGAEEEPPLEVKIELPVDAHVPHDYAPGEGLRLQAYRAIAAANTEADIKAVREELTDRYGKLPEPVENLLLVAGLRMLARACGVGEIVLQGSNIRFAPVELRESQELRLKRLYPRSIVKAATRQVLVPRPSSGTIGGKPVVGRELLAWVGEFLTTILDS</sequence>
<dbReference type="InterPro" id="IPR047112">
    <property type="entry name" value="RecG/Mfd"/>
</dbReference>
<dbReference type="GO" id="GO:0005737">
    <property type="term" value="C:cytoplasm"/>
    <property type="evidence" value="ECO:0007669"/>
    <property type="project" value="UniProtKB-SubCell"/>
</dbReference>
<gene>
    <name evidence="13 16" type="primary">mfd</name>
    <name evidence="16" type="ORF">SRB5_70490</name>
</gene>
<keyword evidence="17" id="KW-1185">Reference proteome</keyword>
<evidence type="ECO:0000256" key="6">
    <source>
        <dbReference type="ARBA" id="ARBA00022806"/>
    </source>
</evidence>
<dbReference type="InterPro" id="IPR005118">
    <property type="entry name" value="TRCF_C"/>
</dbReference>
<keyword evidence="2 13" id="KW-0963">Cytoplasm</keyword>
<dbReference type="InterPro" id="IPR004576">
    <property type="entry name" value="Mfd"/>
</dbReference>
<dbReference type="InterPro" id="IPR003711">
    <property type="entry name" value="CarD-like/TRCF_RID"/>
</dbReference>
<comment type="function">
    <text evidence="13">Couples transcription and DNA repair by recognizing RNA polymerase (RNAP) stalled at DNA lesions. Mediates ATP-dependent release of RNAP and its truncated transcript from the DNA, and recruitment of nucleotide excision repair machinery to the damaged site.</text>
</comment>
<dbReference type="InterPro" id="IPR027417">
    <property type="entry name" value="P-loop_NTPase"/>
</dbReference>
<evidence type="ECO:0000256" key="11">
    <source>
        <dbReference type="ARBA" id="ARBA00061399"/>
    </source>
</evidence>
<dbReference type="SMART" id="SM00490">
    <property type="entry name" value="HELICc"/>
    <property type="match status" value="1"/>
</dbReference>
<evidence type="ECO:0000259" key="15">
    <source>
        <dbReference type="PROSITE" id="PS51194"/>
    </source>
</evidence>
<dbReference type="NCBIfam" id="TIGR00580">
    <property type="entry name" value="mfd"/>
    <property type="match status" value="1"/>
</dbReference>
<keyword evidence="6" id="KW-0347">Helicase</keyword>
<dbReference type="SMART" id="SM00982">
    <property type="entry name" value="TRCF"/>
    <property type="match status" value="1"/>
</dbReference>
<dbReference type="EMBL" id="WEGJ01000077">
    <property type="protein sequence ID" value="MQY16846.1"/>
    <property type="molecule type" value="Genomic_DNA"/>
</dbReference>
<comment type="caution">
    <text evidence="16">The sequence shown here is derived from an EMBL/GenBank/DDBJ whole genome shotgun (WGS) entry which is preliminary data.</text>
</comment>
<proteinExistence type="inferred from homology"/>
<keyword evidence="3 13" id="KW-0547">Nucleotide-binding</keyword>
<feature type="domain" description="Helicase C-terminal" evidence="15">
    <location>
        <begin position="828"/>
        <end position="978"/>
    </location>
</feature>
<keyword evidence="5 13" id="KW-0378">Hydrolase</keyword>
<dbReference type="FunFam" id="3.40.50.300:FF:000300">
    <property type="entry name" value="Transcription-repair-coupling factor"/>
    <property type="match status" value="1"/>
</dbReference>
<evidence type="ECO:0000256" key="7">
    <source>
        <dbReference type="ARBA" id="ARBA00022840"/>
    </source>
</evidence>
<keyword evidence="9 13" id="KW-0234">DNA repair</keyword>
<organism evidence="16 17">
    <name type="scientific">Streptomyces smaragdinus</name>
    <dbReference type="NCBI Taxonomy" id="2585196"/>
    <lineage>
        <taxon>Bacteria</taxon>
        <taxon>Bacillati</taxon>
        <taxon>Actinomycetota</taxon>
        <taxon>Actinomycetes</taxon>
        <taxon>Kitasatosporales</taxon>
        <taxon>Streptomycetaceae</taxon>
        <taxon>Streptomyces</taxon>
    </lineage>
</organism>
<keyword evidence="4 13" id="KW-0227">DNA damage</keyword>
<evidence type="ECO:0000256" key="13">
    <source>
        <dbReference type="HAMAP-Rule" id="MF_00969"/>
    </source>
</evidence>
<evidence type="ECO:0000256" key="9">
    <source>
        <dbReference type="ARBA" id="ARBA00023204"/>
    </source>
</evidence>
<dbReference type="OrthoDB" id="9804325at2"/>
<evidence type="ECO:0000313" key="17">
    <source>
        <dbReference type="Proteomes" id="UP000466345"/>
    </source>
</evidence>
<dbReference type="RefSeq" id="WP_153457875.1">
    <property type="nucleotide sequence ID" value="NZ_WEGJ01000077.1"/>
</dbReference>
<dbReference type="SUPFAM" id="SSF52540">
    <property type="entry name" value="P-loop containing nucleoside triphosphate hydrolases"/>
    <property type="match status" value="4"/>
</dbReference>
<dbReference type="Gene3D" id="2.40.10.170">
    <property type="match status" value="1"/>
</dbReference>
<evidence type="ECO:0000256" key="3">
    <source>
        <dbReference type="ARBA" id="ARBA00022741"/>
    </source>
</evidence>
<dbReference type="InterPro" id="IPR037235">
    <property type="entry name" value="TRCF-like_C_D7"/>
</dbReference>
<dbReference type="GO" id="GO:0000716">
    <property type="term" value="P:transcription-coupled nucleotide-excision repair, DNA damage recognition"/>
    <property type="evidence" value="ECO:0007669"/>
    <property type="project" value="UniProtKB-UniRule"/>
</dbReference>
<name>A0A7K0CTM7_9ACTN</name>
<reference evidence="16 17" key="1">
    <citation type="submission" date="2019-10" db="EMBL/GenBank/DDBJ databases">
        <title>Streptomyces smaragdinus sp. nov. and Streptomyces fabii sp. nov., isolated from the gut of fungus growing-termite Macrotermes natalensis.</title>
        <authorList>
            <person name="Schwitalla J."/>
            <person name="Benndorf R."/>
            <person name="Martin K."/>
            <person name="De Beer W."/>
            <person name="Kaster A.-K."/>
            <person name="Vollmers J."/>
            <person name="Poulsen M."/>
            <person name="Beemelmanns C."/>
        </authorList>
    </citation>
    <scope>NUCLEOTIDE SEQUENCE [LARGE SCALE GENOMIC DNA]</scope>
    <source>
        <strain evidence="16 17">RB5</strain>
    </source>
</reference>
<dbReference type="Gene3D" id="3.30.2060.10">
    <property type="entry name" value="Penicillin-binding protein 1b domain"/>
    <property type="match status" value="1"/>
</dbReference>
<accession>A0A7K0CTM7</accession>
<evidence type="ECO:0000313" key="16">
    <source>
        <dbReference type="EMBL" id="MQY16846.1"/>
    </source>
</evidence>
<evidence type="ECO:0000256" key="12">
    <source>
        <dbReference type="ARBA" id="ARBA00070128"/>
    </source>
</evidence>
<evidence type="ECO:0000256" key="1">
    <source>
        <dbReference type="ARBA" id="ARBA00004496"/>
    </source>
</evidence>
<dbReference type="PROSITE" id="PS51192">
    <property type="entry name" value="HELICASE_ATP_BIND_1"/>
    <property type="match status" value="1"/>
</dbReference>
<dbReference type="SMART" id="SM00487">
    <property type="entry name" value="DEXDc"/>
    <property type="match status" value="1"/>
</dbReference>
<dbReference type="PANTHER" id="PTHR47964:SF1">
    <property type="entry name" value="ATP-DEPENDENT DNA HELICASE HOMOLOG RECG, CHLOROPLASTIC"/>
    <property type="match status" value="1"/>
</dbReference>
<dbReference type="InterPro" id="IPR011545">
    <property type="entry name" value="DEAD/DEAH_box_helicase_dom"/>
</dbReference>
<dbReference type="GO" id="GO:0003684">
    <property type="term" value="F:damaged DNA binding"/>
    <property type="evidence" value="ECO:0007669"/>
    <property type="project" value="InterPro"/>
</dbReference>
<dbReference type="AlphaFoldDB" id="A0A7K0CTM7"/>
<dbReference type="InterPro" id="IPR041471">
    <property type="entry name" value="UvrB_inter"/>
</dbReference>
<dbReference type="InterPro" id="IPR014001">
    <property type="entry name" value="Helicase_ATP-bd"/>
</dbReference>
<keyword evidence="7 13" id="KW-0067">ATP-binding</keyword>
<dbReference type="Proteomes" id="UP000466345">
    <property type="component" value="Unassembled WGS sequence"/>
</dbReference>
<dbReference type="InterPro" id="IPR036101">
    <property type="entry name" value="CarD-like/TRCF_RID_sf"/>
</dbReference>
<dbReference type="Gene3D" id="3.40.50.11180">
    <property type="match status" value="1"/>
</dbReference>
<comment type="similarity">
    <text evidence="10 13">In the N-terminal section; belongs to the UvrB family.</text>
</comment>
<dbReference type="SUPFAM" id="SSF143517">
    <property type="entry name" value="TRCF domain-like"/>
    <property type="match status" value="1"/>
</dbReference>
<dbReference type="FunFam" id="3.40.50.300:FF:000546">
    <property type="entry name" value="Transcription-repair-coupling factor"/>
    <property type="match status" value="1"/>
</dbReference>
<dbReference type="Gene3D" id="3.40.50.300">
    <property type="entry name" value="P-loop containing nucleotide triphosphate hydrolases"/>
    <property type="match status" value="2"/>
</dbReference>
<dbReference type="SMART" id="SM01058">
    <property type="entry name" value="CarD_TRCF"/>
    <property type="match status" value="1"/>
</dbReference>
<dbReference type="GO" id="GO:0006355">
    <property type="term" value="P:regulation of DNA-templated transcription"/>
    <property type="evidence" value="ECO:0007669"/>
    <property type="project" value="UniProtKB-UniRule"/>
</dbReference>
<dbReference type="EC" id="3.6.4.-" evidence="13"/>
<dbReference type="GO" id="GO:0016787">
    <property type="term" value="F:hydrolase activity"/>
    <property type="evidence" value="ECO:0007669"/>
    <property type="project" value="UniProtKB-KW"/>
</dbReference>